<evidence type="ECO:0000259" key="1">
    <source>
        <dbReference type="SMART" id="SM00849"/>
    </source>
</evidence>
<dbReference type="PANTHER" id="PTHR43546">
    <property type="entry name" value="UPF0173 METAL-DEPENDENT HYDROLASE MJ1163-RELATED"/>
    <property type="match status" value="1"/>
</dbReference>
<accession>A0A7J5UIF9</accession>
<name>A0A7J5UIF9_9MICO</name>
<dbReference type="Pfam" id="PF13483">
    <property type="entry name" value="Lactamase_B_3"/>
    <property type="match status" value="1"/>
</dbReference>
<dbReference type="InterPro" id="IPR001279">
    <property type="entry name" value="Metallo-B-lactamas"/>
</dbReference>
<dbReference type="GO" id="GO:0016787">
    <property type="term" value="F:hydrolase activity"/>
    <property type="evidence" value="ECO:0007669"/>
    <property type="project" value="UniProtKB-KW"/>
</dbReference>
<comment type="caution">
    <text evidence="2">The sequence shown here is derived from an EMBL/GenBank/DDBJ whole genome shotgun (WGS) entry which is preliminary data.</text>
</comment>
<organism evidence="2 3">
    <name type="scientific">Georgenia thermotolerans</name>
    <dbReference type="NCBI Taxonomy" id="527326"/>
    <lineage>
        <taxon>Bacteria</taxon>
        <taxon>Bacillati</taxon>
        <taxon>Actinomycetota</taxon>
        <taxon>Actinomycetes</taxon>
        <taxon>Micrococcales</taxon>
        <taxon>Bogoriellaceae</taxon>
        <taxon>Georgenia</taxon>
    </lineage>
</organism>
<dbReference type="InterPro" id="IPR036866">
    <property type="entry name" value="RibonucZ/Hydroxyglut_hydro"/>
</dbReference>
<dbReference type="AlphaFoldDB" id="A0A7J5UIF9"/>
<gene>
    <name evidence="2" type="ORF">GB883_20875</name>
</gene>
<dbReference type="SMART" id="SM00849">
    <property type="entry name" value="Lactamase_B"/>
    <property type="match status" value="1"/>
</dbReference>
<dbReference type="EMBL" id="WHJE01000247">
    <property type="protein sequence ID" value="KAE8762147.1"/>
    <property type="molecule type" value="Genomic_DNA"/>
</dbReference>
<evidence type="ECO:0000313" key="3">
    <source>
        <dbReference type="Proteomes" id="UP000451860"/>
    </source>
</evidence>
<proteinExistence type="predicted"/>
<dbReference type="Gene3D" id="3.60.15.10">
    <property type="entry name" value="Ribonuclease Z/Hydroxyacylglutathione hydrolase-like"/>
    <property type="match status" value="1"/>
</dbReference>
<dbReference type="OrthoDB" id="3190691at2"/>
<sequence>MRITHFGQSCLLLETGAARLLFDPGTMSEGFEELRDLDAILLTHQHPDHVDPDRLPTLVAANPEAAVVCDPDTAPLLAKLGVEARTVRPGDHLDLAGAAVDVRGGEHAIIYADRPGCTNAAYLVDGGAFFHPGDSFPDPGTAVDVLGTPTSGPWLKVAEAIDYVRAVRPRVAVPIHERAMATTRLAYGLFADFAPEGTTFRPLPAGEATEV</sequence>
<dbReference type="Proteomes" id="UP000451860">
    <property type="component" value="Unassembled WGS sequence"/>
</dbReference>
<reference evidence="2 3" key="1">
    <citation type="submission" date="2019-10" db="EMBL/GenBank/DDBJ databases">
        <title>Georgenia wutianyii sp. nov. and Georgenia yuyongxinii sp. nov. isolated from plateau pika (Ochotona curzoniae) in the Qinghai-Tibet plateau of China.</title>
        <authorList>
            <person name="Tian Z."/>
        </authorList>
    </citation>
    <scope>NUCLEOTIDE SEQUENCE [LARGE SCALE GENOMIC DNA]</scope>
    <source>
        <strain evidence="2 3">DSM 21501</strain>
    </source>
</reference>
<dbReference type="InterPro" id="IPR050114">
    <property type="entry name" value="UPF0173_UPF0282_UlaG_hydrolase"/>
</dbReference>
<keyword evidence="3" id="KW-1185">Reference proteome</keyword>
<dbReference type="PANTHER" id="PTHR43546:SF3">
    <property type="entry name" value="UPF0173 METAL-DEPENDENT HYDROLASE MJ1163"/>
    <property type="match status" value="1"/>
</dbReference>
<protein>
    <submittedName>
        <fullName evidence="2">MBL fold metallo-hydrolase</fullName>
    </submittedName>
</protein>
<feature type="domain" description="Metallo-beta-lactamase" evidence="1">
    <location>
        <begin position="7"/>
        <end position="176"/>
    </location>
</feature>
<dbReference type="RefSeq" id="WP_152204867.1">
    <property type="nucleotide sequence ID" value="NZ_VUKF01000090.1"/>
</dbReference>
<dbReference type="SUPFAM" id="SSF56281">
    <property type="entry name" value="Metallo-hydrolase/oxidoreductase"/>
    <property type="match status" value="1"/>
</dbReference>
<evidence type="ECO:0000313" key="2">
    <source>
        <dbReference type="EMBL" id="KAE8762147.1"/>
    </source>
</evidence>
<keyword evidence="2" id="KW-0378">Hydrolase</keyword>